<sequence length="255" mass="27924">MSGVPSPDGISPAQFAETLARYEPFVEALSASKPLKPDQKPLAALDRFRYVHAPQHFSLEGPEKKAMQLDHVKALVEWKLRHGKFRPSLMGLVSSNPTTLVSQTIQAALSAYSSSSASSPSTTAALDILKTLRGIGPATASLLLSVHDPDHVLFFSDEAYYWLCGGGKKAALKYTQLEYEALEKAAGKVVYRLGVSALDVERVAYVLMRDGGEATKESVSKTQNRLDATSRKRKELIEDAEKPTLRRSKRGKPRP</sequence>
<dbReference type="OrthoDB" id="8249012at2759"/>
<evidence type="ECO:0000313" key="3">
    <source>
        <dbReference type="Proteomes" id="UP000033483"/>
    </source>
</evidence>
<protein>
    <submittedName>
        <fullName evidence="2">Uncharacterized protein</fullName>
    </submittedName>
</protein>
<dbReference type="EMBL" id="LAEV01001663">
    <property type="protein sequence ID" value="KKA27536.1"/>
    <property type="molecule type" value="Genomic_DNA"/>
</dbReference>
<evidence type="ECO:0000256" key="1">
    <source>
        <dbReference type="SAM" id="MobiDB-lite"/>
    </source>
</evidence>
<proteinExistence type="predicted"/>
<feature type="compositionally biased region" description="Basic residues" evidence="1">
    <location>
        <begin position="245"/>
        <end position="255"/>
    </location>
</feature>
<accession>A0A0F4ZBL0</accession>
<dbReference type="Proteomes" id="UP000033483">
    <property type="component" value="Unassembled WGS sequence"/>
</dbReference>
<organism evidence="2 3">
    <name type="scientific">Thielaviopsis punctulata</name>
    <dbReference type="NCBI Taxonomy" id="72032"/>
    <lineage>
        <taxon>Eukaryota</taxon>
        <taxon>Fungi</taxon>
        <taxon>Dikarya</taxon>
        <taxon>Ascomycota</taxon>
        <taxon>Pezizomycotina</taxon>
        <taxon>Sordariomycetes</taxon>
        <taxon>Hypocreomycetidae</taxon>
        <taxon>Microascales</taxon>
        <taxon>Ceratocystidaceae</taxon>
        <taxon>Thielaviopsis</taxon>
    </lineage>
</organism>
<reference evidence="2 3" key="1">
    <citation type="submission" date="2015-03" db="EMBL/GenBank/DDBJ databases">
        <authorList>
            <person name="Radwan O."/>
            <person name="Al-Naeli F.A."/>
            <person name="Rendon G.A."/>
            <person name="Fields C."/>
        </authorList>
    </citation>
    <scope>NUCLEOTIDE SEQUENCE [LARGE SCALE GENOMIC DNA]</scope>
    <source>
        <strain evidence="2">CR-DP1</strain>
    </source>
</reference>
<dbReference type="PANTHER" id="PTHR21521">
    <property type="entry name" value="AMUN, ISOFORM A"/>
    <property type="match status" value="1"/>
</dbReference>
<evidence type="ECO:0000313" key="2">
    <source>
        <dbReference type="EMBL" id="KKA27536.1"/>
    </source>
</evidence>
<dbReference type="AlphaFoldDB" id="A0A0F4ZBL0"/>
<keyword evidence="3" id="KW-1185">Reference proteome</keyword>
<dbReference type="PANTHER" id="PTHR21521:SF0">
    <property type="entry name" value="AMUN, ISOFORM A"/>
    <property type="match status" value="1"/>
</dbReference>
<comment type="caution">
    <text evidence="2">The sequence shown here is derived from an EMBL/GenBank/DDBJ whole genome shotgun (WGS) entry which is preliminary data.</text>
</comment>
<gene>
    <name evidence="2" type="ORF">TD95_005014</name>
</gene>
<feature type="region of interest" description="Disordered" evidence="1">
    <location>
        <begin position="215"/>
        <end position="255"/>
    </location>
</feature>
<feature type="compositionally biased region" description="Basic and acidic residues" evidence="1">
    <location>
        <begin position="235"/>
        <end position="244"/>
    </location>
</feature>
<name>A0A0F4ZBL0_9PEZI</name>